<name>A0A5J4J6Q3_9BACI</name>
<dbReference type="EMBL" id="BKZQ01000023">
    <property type="protein sequence ID" value="GER70602.1"/>
    <property type="molecule type" value="Genomic_DNA"/>
</dbReference>
<dbReference type="InterPro" id="IPR047055">
    <property type="entry name" value="MotA-like"/>
</dbReference>
<proteinExistence type="inferred from homology"/>
<dbReference type="RefSeq" id="WP_151706024.1">
    <property type="nucleotide sequence ID" value="NZ_BKZQ01000023.1"/>
</dbReference>
<evidence type="ECO:0000256" key="4">
    <source>
        <dbReference type="ARBA" id="ARBA00022475"/>
    </source>
</evidence>
<dbReference type="Pfam" id="PF01618">
    <property type="entry name" value="MotA_ExbB"/>
    <property type="match status" value="1"/>
</dbReference>
<protein>
    <submittedName>
        <fullName evidence="10">Motility protein A</fullName>
    </submittedName>
</protein>
<comment type="similarity">
    <text evidence="2">Belongs to the MotA family.</text>
</comment>
<evidence type="ECO:0000256" key="5">
    <source>
        <dbReference type="ARBA" id="ARBA00022692"/>
    </source>
</evidence>
<keyword evidence="5 8" id="KW-0812">Transmembrane</keyword>
<evidence type="ECO:0000256" key="7">
    <source>
        <dbReference type="ARBA" id="ARBA00023136"/>
    </source>
</evidence>
<organism evidence="10 11">
    <name type="scientific">Weizmannia acidilactici</name>
    <dbReference type="NCBI Taxonomy" id="2607726"/>
    <lineage>
        <taxon>Bacteria</taxon>
        <taxon>Bacillati</taxon>
        <taxon>Bacillota</taxon>
        <taxon>Bacilli</taxon>
        <taxon>Bacillales</taxon>
        <taxon>Bacillaceae</taxon>
        <taxon>Heyndrickxia</taxon>
    </lineage>
</organism>
<evidence type="ECO:0000256" key="6">
    <source>
        <dbReference type="ARBA" id="ARBA00022989"/>
    </source>
</evidence>
<feature type="transmembrane region" description="Helical" evidence="8">
    <location>
        <begin position="31"/>
        <end position="51"/>
    </location>
</feature>
<dbReference type="InterPro" id="IPR000540">
    <property type="entry name" value="Flag_MotA_CS"/>
</dbReference>
<keyword evidence="7 8" id="KW-0472">Membrane</keyword>
<keyword evidence="11" id="KW-1185">Reference proteome</keyword>
<dbReference type="AlphaFoldDB" id="A0A5J4J6Q3"/>
<keyword evidence="4" id="KW-1003">Cell membrane</keyword>
<dbReference type="GO" id="GO:0005886">
    <property type="term" value="C:plasma membrane"/>
    <property type="evidence" value="ECO:0007669"/>
    <property type="project" value="UniProtKB-SubCell"/>
</dbReference>
<reference evidence="10 11" key="1">
    <citation type="submission" date="2019-09" db="EMBL/GenBank/DDBJ databases">
        <title>Draft genome sequence of Bacillus sp. JC-7.</title>
        <authorList>
            <person name="Tanaka N."/>
            <person name="Shiwa Y."/>
            <person name="Fujita N."/>
            <person name="Tanasupawat S."/>
        </authorList>
    </citation>
    <scope>NUCLEOTIDE SEQUENCE [LARGE SCALE GENOMIC DNA]</scope>
    <source>
        <strain evidence="10 11">JC-7</strain>
    </source>
</reference>
<dbReference type="InterPro" id="IPR002898">
    <property type="entry name" value="MotA_ExbB_proton_chnl"/>
</dbReference>
<evidence type="ECO:0000259" key="9">
    <source>
        <dbReference type="Pfam" id="PF01618"/>
    </source>
</evidence>
<feature type="transmembrane region" description="Helical" evidence="8">
    <location>
        <begin position="7"/>
        <end position="25"/>
    </location>
</feature>
<dbReference type="Proteomes" id="UP000391919">
    <property type="component" value="Unassembled WGS sequence"/>
</dbReference>
<evidence type="ECO:0000256" key="1">
    <source>
        <dbReference type="ARBA" id="ARBA00004651"/>
    </source>
</evidence>
<feature type="transmembrane region" description="Helical" evidence="8">
    <location>
        <begin position="152"/>
        <end position="173"/>
    </location>
</feature>
<evidence type="ECO:0000256" key="8">
    <source>
        <dbReference type="SAM" id="Phobius"/>
    </source>
</evidence>
<evidence type="ECO:0000256" key="2">
    <source>
        <dbReference type="ARBA" id="ARBA00008038"/>
    </source>
</evidence>
<keyword evidence="3" id="KW-0813">Transport</keyword>
<evidence type="ECO:0000313" key="11">
    <source>
        <dbReference type="Proteomes" id="UP000391919"/>
    </source>
</evidence>
<keyword evidence="6 8" id="KW-1133">Transmembrane helix</keyword>
<feature type="domain" description="MotA/TolQ/ExbB proton channel" evidence="9">
    <location>
        <begin position="102"/>
        <end position="219"/>
    </location>
</feature>
<dbReference type="GO" id="GO:0006935">
    <property type="term" value="P:chemotaxis"/>
    <property type="evidence" value="ECO:0007669"/>
    <property type="project" value="InterPro"/>
</dbReference>
<accession>A0A5J4J6Q3</accession>
<comment type="caution">
    <text evidence="10">The sequence shown here is derived from an EMBL/GenBank/DDBJ whole genome shotgun (WGS) entry which is preliminary data.</text>
</comment>
<gene>
    <name evidence="10" type="primary">motA</name>
    <name evidence="10" type="ORF">BpJC7_19050</name>
</gene>
<evidence type="ECO:0000256" key="3">
    <source>
        <dbReference type="ARBA" id="ARBA00022448"/>
    </source>
</evidence>
<dbReference type="PANTHER" id="PTHR30433">
    <property type="entry name" value="CHEMOTAXIS PROTEIN MOTA"/>
    <property type="match status" value="1"/>
</dbReference>
<dbReference type="GO" id="GO:0071978">
    <property type="term" value="P:bacterial-type flagellum-dependent swarming motility"/>
    <property type="evidence" value="ECO:0007669"/>
    <property type="project" value="InterPro"/>
</dbReference>
<feature type="transmembrane region" description="Helical" evidence="8">
    <location>
        <begin position="179"/>
        <end position="201"/>
    </location>
</feature>
<comment type="subcellular location">
    <subcellularLocation>
        <location evidence="1">Cell membrane</location>
        <topology evidence="1">Multi-pass membrane protein</topology>
    </subcellularLocation>
</comment>
<dbReference type="PANTHER" id="PTHR30433:SF3">
    <property type="entry name" value="MOTILITY PROTEIN A"/>
    <property type="match status" value="1"/>
</dbReference>
<dbReference type="PROSITE" id="PS01307">
    <property type="entry name" value="MOTA"/>
    <property type="match status" value="1"/>
</dbReference>
<dbReference type="NCBIfam" id="NF005997">
    <property type="entry name" value="PRK08124.1"/>
    <property type="match status" value="1"/>
</dbReference>
<sequence>MDKSSIFGIILGVVAIGAGMVLKGVSPSVLINPAAILIILAGTAATVIIAFPMSELKKIPMLFKIIFTEQKLMSTEEIIELFSDWAQIARREGLLALEAKVDEIDDPFLRNGLSLAIDGQSAEYIRDVLSEEIEAMEERHQMGAAIFSQAGTYAPTLGVLGAVLGLIASLGNISDTEVLGHAISAAFVATLLGIFTGYVLWHPFSNKLRRKSKKEVRIKEIMLEGILSILAGESPRVIEQKLASYLPNEKRKKLVEEETEGRVATNE</sequence>
<evidence type="ECO:0000313" key="10">
    <source>
        <dbReference type="EMBL" id="GER70602.1"/>
    </source>
</evidence>